<dbReference type="Gene3D" id="3.60.110.10">
    <property type="entry name" value="Carbon-nitrogen hydrolase"/>
    <property type="match status" value="1"/>
</dbReference>
<dbReference type="STRING" id="683960.A0A1E3NYU7"/>
<evidence type="ECO:0000313" key="2">
    <source>
        <dbReference type="EMBL" id="ODQ58391.1"/>
    </source>
</evidence>
<dbReference type="EMBL" id="KV454212">
    <property type="protein sequence ID" value="ODQ58391.1"/>
    <property type="molecule type" value="Genomic_DNA"/>
</dbReference>
<dbReference type="InterPro" id="IPR036526">
    <property type="entry name" value="C-N_Hydrolase_sf"/>
</dbReference>
<keyword evidence="3" id="KW-1185">Reference proteome</keyword>
<dbReference type="OrthoDB" id="201515at2759"/>
<dbReference type="RefSeq" id="XP_019037598.1">
    <property type="nucleotide sequence ID" value="XM_019183757.1"/>
</dbReference>
<dbReference type="Proteomes" id="UP000094112">
    <property type="component" value="Unassembled WGS sequence"/>
</dbReference>
<proteinExistence type="predicted"/>
<dbReference type="AlphaFoldDB" id="A0A1E3NYU7"/>
<dbReference type="GeneID" id="30201003"/>
<reference evidence="2 3" key="1">
    <citation type="journal article" date="2016" name="Proc. Natl. Acad. Sci. U.S.A.">
        <title>Comparative genomics of biotechnologically important yeasts.</title>
        <authorList>
            <person name="Riley R."/>
            <person name="Haridas S."/>
            <person name="Wolfe K.H."/>
            <person name="Lopes M.R."/>
            <person name="Hittinger C.T."/>
            <person name="Goeker M."/>
            <person name="Salamov A.A."/>
            <person name="Wisecaver J.H."/>
            <person name="Long T.M."/>
            <person name="Calvey C.H."/>
            <person name="Aerts A.L."/>
            <person name="Barry K.W."/>
            <person name="Choi C."/>
            <person name="Clum A."/>
            <person name="Coughlan A.Y."/>
            <person name="Deshpande S."/>
            <person name="Douglass A.P."/>
            <person name="Hanson S.J."/>
            <person name="Klenk H.-P."/>
            <person name="LaButti K.M."/>
            <person name="Lapidus A."/>
            <person name="Lindquist E.A."/>
            <person name="Lipzen A.M."/>
            <person name="Meier-Kolthoff J.P."/>
            <person name="Ohm R.A."/>
            <person name="Otillar R.P."/>
            <person name="Pangilinan J.L."/>
            <person name="Peng Y."/>
            <person name="Rokas A."/>
            <person name="Rosa C.A."/>
            <person name="Scheuner C."/>
            <person name="Sibirny A.A."/>
            <person name="Slot J.C."/>
            <person name="Stielow J.B."/>
            <person name="Sun H."/>
            <person name="Kurtzman C.P."/>
            <person name="Blackwell M."/>
            <person name="Grigoriev I.V."/>
            <person name="Jeffries T.W."/>
        </authorList>
    </citation>
    <scope>NUCLEOTIDE SEQUENCE [LARGE SCALE GENOMIC DNA]</scope>
    <source>
        <strain evidence="3">ATCC 58044 / CBS 1984 / NCYC 433 / NRRL Y-366-8</strain>
    </source>
</reference>
<organism evidence="2 3">
    <name type="scientific">Wickerhamomyces anomalus (strain ATCC 58044 / CBS 1984 / NCYC 433 / NRRL Y-366-8)</name>
    <name type="common">Yeast</name>
    <name type="synonym">Hansenula anomala</name>
    <dbReference type="NCBI Taxonomy" id="683960"/>
    <lineage>
        <taxon>Eukaryota</taxon>
        <taxon>Fungi</taxon>
        <taxon>Dikarya</taxon>
        <taxon>Ascomycota</taxon>
        <taxon>Saccharomycotina</taxon>
        <taxon>Saccharomycetes</taxon>
        <taxon>Phaffomycetales</taxon>
        <taxon>Wickerhamomycetaceae</taxon>
        <taxon>Wickerhamomyces</taxon>
    </lineage>
</organism>
<dbReference type="SUPFAM" id="SSF56317">
    <property type="entry name" value="Carbon-nitrogen hydrolase"/>
    <property type="match status" value="1"/>
</dbReference>
<protein>
    <recommendedName>
        <fullName evidence="1">CN hydrolase domain-containing protein</fullName>
    </recommendedName>
</protein>
<dbReference type="Pfam" id="PF00795">
    <property type="entry name" value="CN_hydrolase"/>
    <property type="match status" value="1"/>
</dbReference>
<name>A0A1E3NYU7_WICAA</name>
<dbReference type="GO" id="GO:0030163">
    <property type="term" value="P:protein catabolic process"/>
    <property type="evidence" value="ECO:0007669"/>
    <property type="project" value="EnsemblFungi"/>
</dbReference>
<accession>A0A1E3NYU7</accession>
<dbReference type="GO" id="GO:0008418">
    <property type="term" value="F:protein-N-terminal asparagine amidohydrolase activity"/>
    <property type="evidence" value="ECO:0007669"/>
    <property type="project" value="EnsemblFungi"/>
</dbReference>
<dbReference type="InterPro" id="IPR003010">
    <property type="entry name" value="C-N_Hydrolase"/>
</dbReference>
<dbReference type="PANTHER" id="PTHR11750:SF26">
    <property type="entry name" value="PROTEIN N-TERMINAL AMIDASE"/>
    <property type="match status" value="1"/>
</dbReference>
<feature type="domain" description="CN hydrolase" evidence="1">
    <location>
        <begin position="4"/>
        <end position="338"/>
    </location>
</feature>
<dbReference type="GO" id="GO:0070773">
    <property type="term" value="F:protein-N-terminal glutamine amidohydrolase activity"/>
    <property type="evidence" value="ECO:0007669"/>
    <property type="project" value="EnsemblFungi"/>
</dbReference>
<evidence type="ECO:0000313" key="3">
    <source>
        <dbReference type="Proteomes" id="UP000094112"/>
    </source>
</evidence>
<dbReference type="PROSITE" id="PS50263">
    <property type="entry name" value="CN_HYDROLASE"/>
    <property type="match status" value="1"/>
</dbReference>
<gene>
    <name evidence="2" type="ORF">WICANDRAFT_64531</name>
</gene>
<dbReference type="PANTHER" id="PTHR11750">
    <property type="entry name" value="PROTEIN N-TERMINAL AMIDASE"/>
    <property type="match status" value="1"/>
</dbReference>
<evidence type="ECO:0000259" key="1">
    <source>
        <dbReference type="PROSITE" id="PS50263"/>
    </source>
</evidence>
<sequence length="338" mass="38327">MSKLRVALLQLNPVIHKLEENIHRADTILSKLPSNKPIDLLVLPEFAFTGYKFPDAQTLSPYLEKTSKPGPSISWAQETSQRLNCFTVLGYPESQGQTTFNSAIVINPNGEIIHNYNKSFLYDADDQFGASEGEGFKTFEINGIKASIGICMDLNPYKFKAPFNKFEFSSHCLENDVKLVICPMAWLHSKSPSINEELSKDEKLKLAGKFKAQIEEIKGEYQIDTNGDKIENFEELKEFEQLKEPDYNNLNYWLLRFFPFMNHMMKPYYYEDKATILFCNRSGVEDDVLFGGTSSIVQFLGTKGLVGYNSIDLTNKSVDVLGALGKGNEGLLYREVEL</sequence>
<dbReference type="InterPro" id="IPR039703">
    <property type="entry name" value="Nta1"/>
</dbReference>